<evidence type="ECO:0000313" key="2">
    <source>
        <dbReference type="EMBL" id="QIH24312.1"/>
    </source>
</evidence>
<feature type="transmembrane region" description="Helical" evidence="1">
    <location>
        <begin position="25"/>
        <end position="48"/>
    </location>
</feature>
<evidence type="ECO:0000256" key="1">
    <source>
        <dbReference type="SAM" id="Phobius"/>
    </source>
</evidence>
<feature type="transmembrane region" description="Helical" evidence="1">
    <location>
        <begin position="100"/>
        <end position="124"/>
    </location>
</feature>
<reference evidence="2 3" key="1">
    <citation type="submission" date="2020-02" db="EMBL/GenBank/DDBJ databases">
        <title>Complete genome sequences of six Lactobacillus iners strains isolated from the human vagina.</title>
        <authorList>
            <person name="France M.T."/>
            <person name="Rutt L."/>
            <person name="Narina S."/>
            <person name="Arbaugh S."/>
            <person name="Humphrys M.S."/>
            <person name="Ma B."/>
            <person name="Hayward M.R."/>
            <person name="Relman D."/>
            <person name="Kwon D.S."/>
            <person name="Ravel J."/>
        </authorList>
    </citation>
    <scope>NUCLEOTIDE SEQUENCE [LARGE SCALE GENOMIC DNA]</scope>
    <source>
        <strain evidence="2 3">C0210C1</strain>
    </source>
</reference>
<keyword evidence="1" id="KW-0812">Transmembrane</keyword>
<keyword evidence="1" id="KW-1133">Transmembrane helix</keyword>
<dbReference type="AlphaFoldDB" id="A0A6G7BA89"/>
<sequence>MTIMKKYLPIFYLGIKSSLVYRGNYLIKIITQVLNLIVTLWMWCWLMGNNVHNFNYLAKYLIMTNTLSLLFSIAPTFTLADLIQSGKLSNYLTKPVSLYWYLYLTYIGSQLPLIIFYLVLGLYFNLNIGFINLILYLIFCSFMFFNLALVFGSLGFWLINMWPLKSGLFAIYLLFGGLYFPLSMLGKNIYSWLQYNPFSLVTDVPAKLIASNINQTNIYYLAVTVWLIIFYCIYKKTFKLGLKKYEGVGV</sequence>
<feature type="transmembrane region" description="Helical" evidence="1">
    <location>
        <begin position="169"/>
        <end position="190"/>
    </location>
</feature>
<accession>A0A6G7BA89</accession>
<dbReference type="Proteomes" id="UP000501676">
    <property type="component" value="Chromosome"/>
</dbReference>
<dbReference type="RefSeq" id="WP_050780296.1">
    <property type="nucleotide sequence ID" value="NZ_CP049228.1"/>
</dbReference>
<feature type="transmembrane region" description="Helical" evidence="1">
    <location>
        <begin position="130"/>
        <end position="157"/>
    </location>
</feature>
<proteinExistence type="predicted"/>
<dbReference type="Pfam" id="PF06182">
    <property type="entry name" value="ABC2_membrane_6"/>
    <property type="match status" value="1"/>
</dbReference>
<dbReference type="PANTHER" id="PTHR36832">
    <property type="entry name" value="SLR1174 PROTEIN-RELATED"/>
    <property type="match status" value="1"/>
</dbReference>
<dbReference type="InterPro" id="IPR010390">
    <property type="entry name" value="ABC-2_transporter-like"/>
</dbReference>
<protein>
    <submittedName>
        <fullName evidence="2">ABC transporter permease</fullName>
    </submittedName>
</protein>
<dbReference type="EMBL" id="CP049228">
    <property type="protein sequence ID" value="QIH24312.1"/>
    <property type="molecule type" value="Genomic_DNA"/>
</dbReference>
<feature type="transmembrane region" description="Helical" evidence="1">
    <location>
        <begin position="217"/>
        <end position="234"/>
    </location>
</feature>
<gene>
    <name evidence="2" type="ORF">G6Z83_06470</name>
</gene>
<evidence type="ECO:0000313" key="3">
    <source>
        <dbReference type="Proteomes" id="UP000501676"/>
    </source>
</evidence>
<keyword evidence="1" id="KW-0472">Membrane</keyword>
<name>A0A6G7BA89_9LACO</name>
<dbReference type="PANTHER" id="PTHR36832:SF1">
    <property type="entry name" value="SLR1174 PROTEIN"/>
    <property type="match status" value="1"/>
</dbReference>
<feature type="transmembrane region" description="Helical" evidence="1">
    <location>
        <begin position="60"/>
        <end position="80"/>
    </location>
</feature>
<organism evidence="2 3">
    <name type="scientific">Lactobacillus iners</name>
    <dbReference type="NCBI Taxonomy" id="147802"/>
    <lineage>
        <taxon>Bacteria</taxon>
        <taxon>Bacillati</taxon>
        <taxon>Bacillota</taxon>
        <taxon>Bacilli</taxon>
        <taxon>Lactobacillales</taxon>
        <taxon>Lactobacillaceae</taxon>
        <taxon>Lactobacillus</taxon>
    </lineage>
</organism>